<dbReference type="InterPro" id="IPR001611">
    <property type="entry name" value="Leu-rich_rpt"/>
</dbReference>
<dbReference type="GO" id="GO:0005737">
    <property type="term" value="C:cytoplasm"/>
    <property type="evidence" value="ECO:0007669"/>
    <property type="project" value="TreeGrafter"/>
</dbReference>
<reference evidence="4 5" key="1">
    <citation type="submission" date="2014-04" db="EMBL/GenBank/DDBJ databases">
        <authorList>
            <consortium name="DOE Joint Genome Institute"/>
            <person name="Kuo A."/>
            <person name="Kohler A."/>
            <person name="Nagy L.G."/>
            <person name="Floudas D."/>
            <person name="Copeland A."/>
            <person name="Barry K.W."/>
            <person name="Cichocki N."/>
            <person name="Veneault-Fourrey C."/>
            <person name="LaButti K."/>
            <person name="Lindquist E.A."/>
            <person name="Lipzen A."/>
            <person name="Lundell T."/>
            <person name="Morin E."/>
            <person name="Murat C."/>
            <person name="Sun H."/>
            <person name="Tunlid A."/>
            <person name="Henrissat B."/>
            <person name="Grigoriev I.V."/>
            <person name="Hibbett D.S."/>
            <person name="Martin F."/>
            <person name="Nordberg H.P."/>
            <person name="Cantor M.N."/>
            <person name="Hua S.X."/>
        </authorList>
    </citation>
    <scope>NUCLEOTIDE SEQUENCE [LARGE SCALE GENOMIC DNA]</scope>
    <source>
        <strain evidence="4 5">Foug A</strain>
    </source>
</reference>
<dbReference type="SMART" id="SM00369">
    <property type="entry name" value="LRR_TYP"/>
    <property type="match status" value="6"/>
</dbReference>
<feature type="region of interest" description="Disordered" evidence="3">
    <location>
        <begin position="522"/>
        <end position="560"/>
    </location>
</feature>
<dbReference type="PANTHER" id="PTHR48051:SF1">
    <property type="entry name" value="RAS SUPPRESSOR PROTEIN 1"/>
    <property type="match status" value="1"/>
</dbReference>
<evidence type="ECO:0008006" key="6">
    <source>
        <dbReference type="Google" id="ProtNLM"/>
    </source>
</evidence>
<feature type="compositionally biased region" description="Low complexity" evidence="3">
    <location>
        <begin position="540"/>
        <end position="553"/>
    </location>
</feature>
<evidence type="ECO:0000313" key="4">
    <source>
        <dbReference type="EMBL" id="KIM64305.1"/>
    </source>
</evidence>
<dbReference type="STRING" id="1036808.A0A0C3DUK8"/>
<feature type="compositionally biased region" description="Low complexity" evidence="3">
    <location>
        <begin position="24"/>
        <end position="47"/>
    </location>
</feature>
<dbReference type="Proteomes" id="UP000053989">
    <property type="component" value="Unassembled WGS sequence"/>
</dbReference>
<name>A0A0C3DUK8_9AGAM</name>
<dbReference type="PRINTS" id="PR00019">
    <property type="entry name" value="LEURICHRPT"/>
</dbReference>
<organism evidence="4 5">
    <name type="scientific">Scleroderma citrinum Foug A</name>
    <dbReference type="NCBI Taxonomy" id="1036808"/>
    <lineage>
        <taxon>Eukaryota</taxon>
        <taxon>Fungi</taxon>
        <taxon>Dikarya</taxon>
        <taxon>Basidiomycota</taxon>
        <taxon>Agaricomycotina</taxon>
        <taxon>Agaricomycetes</taxon>
        <taxon>Agaricomycetidae</taxon>
        <taxon>Boletales</taxon>
        <taxon>Sclerodermatineae</taxon>
        <taxon>Sclerodermataceae</taxon>
        <taxon>Scleroderma</taxon>
    </lineage>
</organism>
<dbReference type="SMART" id="SM00364">
    <property type="entry name" value="LRR_BAC"/>
    <property type="match status" value="4"/>
</dbReference>
<dbReference type="EMBL" id="KN822029">
    <property type="protein sequence ID" value="KIM64305.1"/>
    <property type="molecule type" value="Genomic_DNA"/>
</dbReference>
<keyword evidence="1" id="KW-0433">Leucine-rich repeat</keyword>
<dbReference type="SUPFAM" id="SSF52058">
    <property type="entry name" value="L domain-like"/>
    <property type="match status" value="1"/>
</dbReference>
<dbReference type="InParanoid" id="A0A0C3DUK8"/>
<dbReference type="PANTHER" id="PTHR48051">
    <property type="match status" value="1"/>
</dbReference>
<dbReference type="InterPro" id="IPR032675">
    <property type="entry name" value="LRR_dom_sf"/>
</dbReference>
<feature type="region of interest" description="Disordered" evidence="3">
    <location>
        <begin position="173"/>
        <end position="197"/>
    </location>
</feature>
<sequence length="834" mass="90182">MSRIPQASTPRSQTRPPVKTTLVPPTSRSRASSPSKPATTSSPATPRLRTKSIPKSPSKSVRRASPEEDVPVPKTPVLSIKEAIALKRAEAKKATVKNSSGGSFDTFEGLEDAIPGSFSAKKEEDDTLELGRWSVKETIERARSTGSINLASRSLPCLPSALFDIHLGVTPDPLKSVPQEPTSESSTRRPTQRSGPSWFEAQDLQVLKAWSNEIVEIQHEISLFGSLKVVDLHQNKISSLPETFADLTALTTLDLSHNSLTSLPRNMWTLPALTSLNVSHNSLTSLPLGASFANGSRSAQGDTWNTGGFFGPVITRSTTPLPRLLCMDVSFNKLTASAIDYHNVPSGLTKLDLSSNPLAADGTESPALVRALGSLKHLKELHFSHAVISDDAFPACLTSRDVPPIFSALRILDLEETQATTSAIQAAFSGLKQTLSFEFTTDEPPEDTLRILVGKRVLKEPWEIEAEGRARHKSARSYGSQLSVSSVRGLPSPQEPIKEAWEIEAEQGLVTEGGRRRARAAAVQETTSSIIAPSERKKNSSNGSMPSSMPNPGRSQSPTVNLSNAQYYNAPTQTLTLPPSAPPTRSHTRSFSLAAPVHGPSSSQGKIDIALPTPTLPISIISAQPFAQTLKTLVLSGRKLDLSVALPTVTSESGASLLPTLEELALDGCGLGDNITVTHQGEGGSSTPPKLTEALIPLIGRLFPSLRTLDLTYNLFTSATLRKDVLVNLIMSSQDTPVPRPGLRHLRLRGNRITDLDGFQDVAEIFKGHRAVSDWKLEELDLRDNEIAKLPAELGLLPLDVFLVDGNVFRIPQRKVWEREGTKGLLSWLRGRLE</sequence>
<evidence type="ECO:0000256" key="2">
    <source>
        <dbReference type="ARBA" id="ARBA00022737"/>
    </source>
</evidence>
<keyword evidence="5" id="KW-1185">Reference proteome</keyword>
<proteinExistence type="predicted"/>
<dbReference type="PROSITE" id="PS51450">
    <property type="entry name" value="LRR"/>
    <property type="match status" value="4"/>
</dbReference>
<dbReference type="InterPro" id="IPR050216">
    <property type="entry name" value="LRR_domain-containing"/>
</dbReference>
<dbReference type="AlphaFoldDB" id="A0A0C3DUK8"/>
<evidence type="ECO:0000313" key="5">
    <source>
        <dbReference type="Proteomes" id="UP000053989"/>
    </source>
</evidence>
<dbReference type="Pfam" id="PF13855">
    <property type="entry name" value="LRR_8"/>
    <property type="match status" value="1"/>
</dbReference>
<dbReference type="HOGENOM" id="CLU_016742_0_0_1"/>
<feature type="compositionally biased region" description="Polar residues" evidence="3">
    <location>
        <begin position="179"/>
        <end position="195"/>
    </location>
</feature>
<dbReference type="OrthoDB" id="1517790at2759"/>
<accession>A0A0C3DUK8</accession>
<feature type="compositionally biased region" description="Polar residues" evidence="3">
    <location>
        <begin position="1"/>
        <end position="15"/>
    </location>
</feature>
<dbReference type="Gene3D" id="3.80.10.10">
    <property type="entry name" value="Ribonuclease Inhibitor"/>
    <property type="match status" value="3"/>
</dbReference>
<dbReference type="InterPro" id="IPR003591">
    <property type="entry name" value="Leu-rich_rpt_typical-subtyp"/>
</dbReference>
<reference evidence="5" key="2">
    <citation type="submission" date="2015-01" db="EMBL/GenBank/DDBJ databases">
        <title>Evolutionary Origins and Diversification of the Mycorrhizal Mutualists.</title>
        <authorList>
            <consortium name="DOE Joint Genome Institute"/>
            <consortium name="Mycorrhizal Genomics Consortium"/>
            <person name="Kohler A."/>
            <person name="Kuo A."/>
            <person name="Nagy L.G."/>
            <person name="Floudas D."/>
            <person name="Copeland A."/>
            <person name="Barry K.W."/>
            <person name="Cichocki N."/>
            <person name="Veneault-Fourrey C."/>
            <person name="LaButti K."/>
            <person name="Lindquist E.A."/>
            <person name="Lipzen A."/>
            <person name="Lundell T."/>
            <person name="Morin E."/>
            <person name="Murat C."/>
            <person name="Riley R."/>
            <person name="Ohm R."/>
            <person name="Sun H."/>
            <person name="Tunlid A."/>
            <person name="Henrissat B."/>
            <person name="Grigoriev I.V."/>
            <person name="Hibbett D.S."/>
            <person name="Martin F."/>
        </authorList>
    </citation>
    <scope>NUCLEOTIDE SEQUENCE [LARGE SCALE GENOMIC DNA]</scope>
    <source>
        <strain evidence="5">Foug A</strain>
    </source>
</reference>
<protein>
    <recommendedName>
        <fullName evidence="6">L domain-like protein</fullName>
    </recommendedName>
</protein>
<gene>
    <name evidence="4" type="ORF">SCLCIDRAFT_115627</name>
</gene>
<evidence type="ECO:0000256" key="1">
    <source>
        <dbReference type="ARBA" id="ARBA00022614"/>
    </source>
</evidence>
<keyword evidence="2" id="KW-0677">Repeat</keyword>
<evidence type="ECO:0000256" key="3">
    <source>
        <dbReference type="SAM" id="MobiDB-lite"/>
    </source>
</evidence>
<feature type="region of interest" description="Disordered" evidence="3">
    <location>
        <begin position="1"/>
        <end position="77"/>
    </location>
</feature>